<name>A0A6H1ZML5_9ZZZZ</name>
<dbReference type="AlphaFoldDB" id="A0A6H1ZML5"/>
<dbReference type="CDD" id="cd03786">
    <property type="entry name" value="GTB_UDP-GlcNAc_2-Epimerase"/>
    <property type="match status" value="1"/>
</dbReference>
<dbReference type="Gene3D" id="3.40.50.2000">
    <property type="entry name" value="Glycogen Phosphorylase B"/>
    <property type="match status" value="2"/>
</dbReference>
<dbReference type="SUPFAM" id="SSF53756">
    <property type="entry name" value="UDP-Glycosyltransferase/glycogen phosphorylase"/>
    <property type="match status" value="1"/>
</dbReference>
<accession>A0A6H1ZML5</accession>
<organism evidence="2">
    <name type="scientific">viral metagenome</name>
    <dbReference type="NCBI Taxonomy" id="1070528"/>
    <lineage>
        <taxon>unclassified sequences</taxon>
        <taxon>metagenomes</taxon>
        <taxon>organismal metagenomes</taxon>
    </lineage>
</organism>
<protein>
    <submittedName>
        <fullName evidence="2">Putative UDP-N-acetylglucosamine 2-epimerase</fullName>
    </submittedName>
</protein>
<dbReference type="NCBIfam" id="TIGR00236">
    <property type="entry name" value="wecB"/>
    <property type="match status" value="1"/>
</dbReference>
<dbReference type="InterPro" id="IPR029767">
    <property type="entry name" value="WecB-like"/>
</dbReference>
<dbReference type="InterPro" id="IPR003331">
    <property type="entry name" value="UDP_GlcNAc_Epimerase_2_dom"/>
</dbReference>
<dbReference type="PANTHER" id="PTHR43174:SF1">
    <property type="entry name" value="UDP-N-ACETYLGLUCOSAMINE 2-EPIMERASE"/>
    <property type="match status" value="1"/>
</dbReference>
<feature type="domain" description="UDP-N-acetylglucosamine 2-epimerase" evidence="1">
    <location>
        <begin position="22"/>
        <end position="364"/>
    </location>
</feature>
<sequence length="367" mass="41696">MRCLIVVGARPNYIKAAPLIRTMQKDGSFDIVLVNTGQHYDANMSTNFLKELGMPSPQYNLGIGNNASWTKQLHESMVGINYICQDRKTDCVVVFGDVTSSLGATLGALSAKVPVAHVEAGLRSYDNSIEDTHRVLIDSASSWLFTPCKYSTANAERTSGIFKDRKICFVGNIMAESLLRFWPNVHSCKNIKTDEPYVLVTLHRQQTIDNVEYLKEILFLLDNLACKHKIRFVLLKHPRLQKNMDNNGITEKTYSHIEFYPPVSYFEMLYLENRARCIITDSGGVQVEASILERQCLTLRKTTEWQITVDCKLNKLVTTNTLSDAMLEIFKKPKLEFILLKDFMAKTTPPKWDLDVSQKIVRCLKGI</sequence>
<proteinExistence type="predicted"/>
<reference evidence="2" key="1">
    <citation type="submission" date="2020-03" db="EMBL/GenBank/DDBJ databases">
        <title>The deep terrestrial virosphere.</title>
        <authorList>
            <person name="Holmfeldt K."/>
            <person name="Nilsson E."/>
            <person name="Simone D."/>
            <person name="Lopez-Fernandez M."/>
            <person name="Wu X."/>
            <person name="de Brujin I."/>
            <person name="Lundin D."/>
            <person name="Andersson A."/>
            <person name="Bertilsson S."/>
            <person name="Dopson M."/>
        </authorList>
    </citation>
    <scope>NUCLEOTIDE SEQUENCE</scope>
    <source>
        <strain evidence="2">TM448A01027</strain>
    </source>
</reference>
<evidence type="ECO:0000313" key="2">
    <source>
        <dbReference type="EMBL" id="QJA48567.1"/>
    </source>
</evidence>
<dbReference type="EMBL" id="MT144090">
    <property type="protein sequence ID" value="QJA48567.1"/>
    <property type="molecule type" value="Genomic_DNA"/>
</dbReference>
<gene>
    <name evidence="2" type="ORF">TM448A01027_0019</name>
</gene>
<dbReference type="PANTHER" id="PTHR43174">
    <property type="entry name" value="UDP-N-ACETYLGLUCOSAMINE 2-EPIMERASE"/>
    <property type="match status" value="1"/>
</dbReference>
<dbReference type="Pfam" id="PF02350">
    <property type="entry name" value="Epimerase_2"/>
    <property type="match status" value="1"/>
</dbReference>
<evidence type="ECO:0000259" key="1">
    <source>
        <dbReference type="Pfam" id="PF02350"/>
    </source>
</evidence>